<keyword evidence="6" id="KW-0472">Membrane</keyword>
<dbReference type="Gene3D" id="3.30.200.20">
    <property type="entry name" value="Phosphorylase Kinase, domain 1"/>
    <property type="match status" value="1"/>
</dbReference>
<proteinExistence type="predicted"/>
<dbReference type="InterPro" id="IPR000719">
    <property type="entry name" value="Prot_kinase_dom"/>
</dbReference>
<gene>
    <name evidence="8" type="ORF">DL240_06415</name>
</gene>
<dbReference type="Gene3D" id="1.10.510.10">
    <property type="entry name" value="Transferase(Phosphotransferase) domain 1"/>
    <property type="match status" value="1"/>
</dbReference>
<keyword evidence="9" id="KW-1185">Reference proteome</keyword>
<dbReference type="AlphaFoldDB" id="A0A328C7F5"/>
<feature type="compositionally biased region" description="Low complexity" evidence="5">
    <location>
        <begin position="720"/>
        <end position="732"/>
    </location>
</feature>
<dbReference type="PANTHER" id="PTHR43289">
    <property type="entry name" value="MITOGEN-ACTIVATED PROTEIN KINASE KINASE KINASE 20-RELATED"/>
    <property type="match status" value="1"/>
</dbReference>
<keyword evidence="1" id="KW-0808">Transferase</keyword>
<protein>
    <recommendedName>
        <fullName evidence="7">Protein kinase domain-containing protein</fullName>
    </recommendedName>
</protein>
<keyword evidence="6" id="KW-0812">Transmembrane</keyword>
<evidence type="ECO:0000256" key="5">
    <source>
        <dbReference type="SAM" id="MobiDB-lite"/>
    </source>
</evidence>
<dbReference type="InterPro" id="IPR013229">
    <property type="entry name" value="PEGA"/>
</dbReference>
<sequence>MVERASTRRQAPRFSSFRGRKRVAGTTKMRHNDGPIHGPEYEVGMIETGEKFGKYTLLERLAVGGMAEIFKARTDGVDGFAKLLAIKRLHRQFSEDSEFASMLIDEAKLVVQLSHGNIGQIFDLGVVNGRYFIAMEFIDGLDLHVLCERVERQHRRLPTEIAVHVAIQLADALHYAHTKLGPDRRPLELVHRDVSPQNVMLSVDGEVKLVDFGIAKARMRAEQTQAGIIKGKFYYMSPEQALGHHIDGRTDVYALGMLLYEVLAGAHPFDSVPDGELLRAVRQADFPPIEQVVPELSPGLAGVIRRALMRNVELRYESALAMKRELVEVARAELLPVGRPELAEFVRAYLQTHLPEETRAAGFEAMQRSEFEASQHSVIFDAARADESSDFEEDQHTQIFMRDEPAVDDLDADAATAMVDWADHDEVETQEKVPARPVPGPALRSAYQEASAHEMPTREAQAPVGLRAPAAVPTAANPAVGFGASLRDLPAQTPRPGVKTPGELPAVGRTQPGVRVTSAIWSRVERLMRTRPYLVGVVLAFVALLVVGLAGWVMWGDDLRAGAAAPVVEQAPAASTHTNLMVSTEPANARVYLDDTFVGATPTTLKELRVGRGYALRFERDGYDVKELQLVAEAQMHPLVMQLEALGGILQIATSPPGAKVYVNGELLGESPVTAMGLSREMEHKVYAELEDASPQEQTLRWEEDDPRVQEVHLSFDVQASAKAKPTTSTSKRSSRRSSSRRSASPKPSKSGASNTAEALNIWELGETAQASEQGTLSVRVDNVDDARIYIDGALVAESARLSDHRLDAGSYEVRVYFTSFKRYSETRTVAVRAGQGSQLVFRP</sequence>
<feature type="region of interest" description="Disordered" evidence="5">
    <location>
        <begin position="1"/>
        <end position="36"/>
    </location>
</feature>
<evidence type="ECO:0000256" key="1">
    <source>
        <dbReference type="ARBA" id="ARBA00022679"/>
    </source>
</evidence>
<evidence type="ECO:0000256" key="6">
    <source>
        <dbReference type="SAM" id="Phobius"/>
    </source>
</evidence>
<dbReference type="InterPro" id="IPR011009">
    <property type="entry name" value="Kinase-like_dom_sf"/>
</dbReference>
<keyword evidence="2" id="KW-0547">Nucleotide-binding</keyword>
<feature type="transmembrane region" description="Helical" evidence="6">
    <location>
        <begin position="533"/>
        <end position="555"/>
    </location>
</feature>
<feature type="region of interest" description="Disordered" evidence="5">
    <location>
        <begin position="715"/>
        <end position="755"/>
    </location>
</feature>
<evidence type="ECO:0000256" key="2">
    <source>
        <dbReference type="ARBA" id="ARBA00022741"/>
    </source>
</evidence>
<keyword evidence="3" id="KW-0418">Kinase</keyword>
<name>A0A328C7F5_9DELT</name>
<evidence type="ECO:0000256" key="3">
    <source>
        <dbReference type="ARBA" id="ARBA00022777"/>
    </source>
</evidence>
<evidence type="ECO:0000259" key="7">
    <source>
        <dbReference type="PROSITE" id="PS50011"/>
    </source>
</evidence>
<dbReference type="PROSITE" id="PS00109">
    <property type="entry name" value="PROTEIN_KINASE_TYR"/>
    <property type="match status" value="1"/>
</dbReference>
<dbReference type="PANTHER" id="PTHR43289:SF6">
    <property type="entry name" value="SERINE_THREONINE-PROTEIN KINASE NEKL-3"/>
    <property type="match status" value="1"/>
</dbReference>
<evidence type="ECO:0000313" key="8">
    <source>
        <dbReference type="EMBL" id="RAL23783.1"/>
    </source>
</evidence>
<accession>A0A328C7F5</accession>
<feature type="compositionally biased region" description="Low complexity" evidence="5">
    <location>
        <begin position="741"/>
        <end position="754"/>
    </location>
</feature>
<dbReference type="CDD" id="cd14014">
    <property type="entry name" value="STKc_PknB_like"/>
    <property type="match status" value="1"/>
</dbReference>
<dbReference type="PROSITE" id="PS50011">
    <property type="entry name" value="PROTEIN_KINASE_DOM"/>
    <property type="match status" value="1"/>
</dbReference>
<dbReference type="Proteomes" id="UP000249169">
    <property type="component" value="Unassembled WGS sequence"/>
</dbReference>
<dbReference type="GO" id="GO:0005524">
    <property type="term" value="F:ATP binding"/>
    <property type="evidence" value="ECO:0007669"/>
    <property type="project" value="UniProtKB-KW"/>
</dbReference>
<dbReference type="SUPFAM" id="SSF56112">
    <property type="entry name" value="Protein kinase-like (PK-like)"/>
    <property type="match status" value="1"/>
</dbReference>
<dbReference type="InterPro" id="IPR008266">
    <property type="entry name" value="Tyr_kinase_AS"/>
</dbReference>
<reference evidence="8 9" key="1">
    <citation type="submission" date="2018-05" db="EMBL/GenBank/DDBJ databases">
        <title>Lujinxingia marina gen. nov. sp. nov., a new facultative anaerobic member of the class Deltaproteobacteria, and proposal of Lujinxingaceae fam. nov.</title>
        <authorList>
            <person name="Li C.-M."/>
        </authorList>
    </citation>
    <scope>NUCLEOTIDE SEQUENCE [LARGE SCALE GENOMIC DNA]</scope>
    <source>
        <strain evidence="8 9">B210</strain>
    </source>
</reference>
<dbReference type="GO" id="GO:0004674">
    <property type="term" value="F:protein serine/threonine kinase activity"/>
    <property type="evidence" value="ECO:0007669"/>
    <property type="project" value="TreeGrafter"/>
</dbReference>
<comment type="caution">
    <text evidence="8">The sequence shown here is derived from an EMBL/GenBank/DDBJ whole genome shotgun (WGS) entry which is preliminary data.</text>
</comment>
<dbReference type="Pfam" id="PF00069">
    <property type="entry name" value="Pkinase"/>
    <property type="match status" value="1"/>
</dbReference>
<organism evidence="8 9">
    <name type="scientific">Lujinxingia litoralis</name>
    <dbReference type="NCBI Taxonomy" id="2211119"/>
    <lineage>
        <taxon>Bacteria</taxon>
        <taxon>Deltaproteobacteria</taxon>
        <taxon>Bradymonadales</taxon>
        <taxon>Lujinxingiaceae</taxon>
        <taxon>Lujinxingia</taxon>
    </lineage>
</organism>
<keyword evidence="4" id="KW-0067">ATP-binding</keyword>
<dbReference type="Pfam" id="PF08308">
    <property type="entry name" value="PEGA"/>
    <property type="match status" value="2"/>
</dbReference>
<dbReference type="EMBL" id="QHKO01000002">
    <property type="protein sequence ID" value="RAL23783.1"/>
    <property type="molecule type" value="Genomic_DNA"/>
</dbReference>
<evidence type="ECO:0000313" key="9">
    <source>
        <dbReference type="Proteomes" id="UP000249169"/>
    </source>
</evidence>
<feature type="domain" description="Protein kinase" evidence="7">
    <location>
        <begin position="55"/>
        <end position="327"/>
    </location>
</feature>
<keyword evidence="6" id="KW-1133">Transmembrane helix</keyword>
<evidence type="ECO:0000256" key="4">
    <source>
        <dbReference type="ARBA" id="ARBA00022840"/>
    </source>
</evidence>